<protein>
    <submittedName>
        <fullName evidence="5">Glutathione S-transferase</fullName>
    </submittedName>
</protein>
<dbReference type="SUPFAM" id="SSF47616">
    <property type="entry name" value="GST C-terminal domain-like"/>
    <property type="match status" value="1"/>
</dbReference>
<dbReference type="GO" id="GO:0005634">
    <property type="term" value="C:nucleus"/>
    <property type="evidence" value="ECO:0007669"/>
    <property type="project" value="TreeGrafter"/>
</dbReference>
<dbReference type="InterPro" id="IPR036249">
    <property type="entry name" value="Thioredoxin-like_sf"/>
</dbReference>
<dbReference type="PROSITE" id="PS50404">
    <property type="entry name" value="GST_NTER"/>
    <property type="match status" value="1"/>
</dbReference>
<dbReference type="Gene3D" id="3.40.30.10">
    <property type="entry name" value="Glutaredoxin"/>
    <property type="match status" value="1"/>
</dbReference>
<dbReference type="Proteomes" id="UP000325780">
    <property type="component" value="Unassembled WGS sequence"/>
</dbReference>
<evidence type="ECO:0000259" key="3">
    <source>
        <dbReference type="PROSITE" id="PS50404"/>
    </source>
</evidence>
<keyword evidence="6" id="KW-1185">Reference proteome</keyword>
<name>A0A5N6TZN1_ASPAV</name>
<dbReference type="Gene3D" id="1.20.1050.10">
    <property type="match status" value="1"/>
</dbReference>
<dbReference type="FunFam" id="1.20.1050.10:FF:000006">
    <property type="entry name" value="Elongation factor 1 gamma"/>
    <property type="match status" value="1"/>
</dbReference>
<evidence type="ECO:0000259" key="4">
    <source>
        <dbReference type="PROSITE" id="PS50405"/>
    </source>
</evidence>
<evidence type="ECO:0000313" key="6">
    <source>
        <dbReference type="Proteomes" id="UP000325780"/>
    </source>
</evidence>
<sequence>MFGQVYTYPDNPRFKKIQAAANLNNLIVTEAPNFQMMVTNRTPEFLSKFPLGKAPAFEGADGTLLFESDAIAQYVAESGPAKDQLLGVTAAERAVIRQWISFAEGEAMGAVVMFAVWAMKLMPYDEAAEKKNLEKLERALGAVETYLGIGEKKFIAGGEKLSLADISLVAGFYWGFTTVIDEEMRARFPRVIEWYTRIIESEGVKEAFGEKKFLKEKVAFV</sequence>
<evidence type="ECO:0000313" key="5">
    <source>
        <dbReference type="EMBL" id="KAE8151744.1"/>
    </source>
</evidence>
<dbReference type="PROSITE" id="PS50405">
    <property type="entry name" value="GST_CTER"/>
    <property type="match status" value="1"/>
</dbReference>
<evidence type="ECO:0000256" key="1">
    <source>
        <dbReference type="ARBA" id="ARBA00007409"/>
    </source>
</evidence>
<dbReference type="GO" id="GO:0016740">
    <property type="term" value="F:transferase activity"/>
    <property type="evidence" value="ECO:0007669"/>
    <property type="project" value="UniProtKB-KW"/>
</dbReference>
<dbReference type="OrthoDB" id="249703at2759"/>
<dbReference type="InterPro" id="IPR050802">
    <property type="entry name" value="EF-GSTs"/>
</dbReference>
<gene>
    <name evidence="5" type="ORF">BDV25DRAFT_87843</name>
</gene>
<dbReference type="SFLD" id="SFLDG00358">
    <property type="entry name" value="Main_(cytGST)"/>
    <property type="match status" value="1"/>
</dbReference>
<dbReference type="CDD" id="cd03181">
    <property type="entry name" value="GST_C_EF1Bgamma_like"/>
    <property type="match status" value="1"/>
</dbReference>
<dbReference type="Pfam" id="PF02798">
    <property type="entry name" value="GST_N"/>
    <property type="match status" value="1"/>
</dbReference>
<dbReference type="PANTHER" id="PTHR43986">
    <property type="entry name" value="ELONGATION FACTOR 1-GAMMA"/>
    <property type="match status" value="1"/>
</dbReference>
<dbReference type="SFLD" id="SFLDS00019">
    <property type="entry name" value="Glutathione_Transferase_(cytos"/>
    <property type="match status" value="1"/>
</dbReference>
<dbReference type="EMBL" id="ML742065">
    <property type="protein sequence ID" value="KAE8151744.1"/>
    <property type="molecule type" value="Genomic_DNA"/>
</dbReference>
<dbReference type="InterPro" id="IPR040079">
    <property type="entry name" value="Glutathione_S-Trfase"/>
</dbReference>
<dbReference type="CDD" id="cd03044">
    <property type="entry name" value="GST_N_EF1Bgamma"/>
    <property type="match status" value="1"/>
</dbReference>
<reference evidence="5 6" key="1">
    <citation type="submission" date="2019-04" db="EMBL/GenBank/DDBJ databases">
        <title>Friends and foes A comparative genomics study of 23 Aspergillus species from section Flavi.</title>
        <authorList>
            <consortium name="DOE Joint Genome Institute"/>
            <person name="Kjaerbolling I."/>
            <person name="Vesth T."/>
            <person name="Frisvad J.C."/>
            <person name="Nybo J.L."/>
            <person name="Theobald S."/>
            <person name="Kildgaard S."/>
            <person name="Isbrandt T."/>
            <person name="Kuo A."/>
            <person name="Sato A."/>
            <person name="Lyhne E.K."/>
            <person name="Kogle M.E."/>
            <person name="Wiebenga A."/>
            <person name="Kun R.S."/>
            <person name="Lubbers R.J."/>
            <person name="Makela M.R."/>
            <person name="Barry K."/>
            <person name="Chovatia M."/>
            <person name="Clum A."/>
            <person name="Daum C."/>
            <person name="Haridas S."/>
            <person name="He G."/>
            <person name="LaButti K."/>
            <person name="Lipzen A."/>
            <person name="Mondo S."/>
            <person name="Riley R."/>
            <person name="Salamov A."/>
            <person name="Simmons B.A."/>
            <person name="Magnuson J.K."/>
            <person name="Henrissat B."/>
            <person name="Mortensen U.H."/>
            <person name="Larsen T.O."/>
            <person name="Devries R.P."/>
            <person name="Grigoriev I.V."/>
            <person name="Machida M."/>
            <person name="Baker S.E."/>
            <person name="Andersen M.R."/>
        </authorList>
    </citation>
    <scope>NUCLEOTIDE SEQUENCE [LARGE SCALE GENOMIC DNA]</scope>
    <source>
        <strain evidence="5 6">IBT 18842</strain>
    </source>
</reference>
<dbReference type="InterPro" id="IPR036282">
    <property type="entry name" value="Glutathione-S-Trfase_C_sf"/>
</dbReference>
<feature type="domain" description="GST C-terminal" evidence="4">
    <location>
        <begin position="89"/>
        <end position="221"/>
    </location>
</feature>
<feature type="domain" description="GST N-terminal" evidence="3">
    <location>
        <begin position="1"/>
        <end position="83"/>
    </location>
</feature>
<dbReference type="PANTHER" id="PTHR43986:SF10">
    <property type="entry name" value="ELONGATION FACTOR EEF-1B GAMMA SUBUNIT, PUTATIVE (AFU_ORTHOLOGUE AFUA_1G17120)-RELATED"/>
    <property type="match status" value="1"/>
</dbReference>
<dbReference type="SUPFAM" id="SSF52833">
    <property type="entry name" value="Thioredoxin-like"/>
    <property type="match status" value="1"/>
</dbReference>
<dbReference type="FunFam" id="3.40.30.10:FF:000148">
    <property type="entry name" value="Elongation factor 1B gamma"/>
    <property type="match status" value="1"/>
</dbReference>
<evidence type="ECO:0000256" key="2">
    <source>
        <dbReference type="RuleBase" id="RU003494"/>
    </source>
</evidence>
<dbReference type="InterPro" id="IPR010987">
    <property type="entry name" value="Glutathione-S-Trfase_C-like"/>
</dbReference>
<keyword evidence="5" id="KW-0808">Transferase</keyword>
<dbReference type="AlphaFoldDB" id="A0A5N6TZN1"/>
<dbReference type="GO" id="GO:0006414">
    <property type="term" value="P:translational elongation"/>
    <property type="evidence" value="ECO:0007669"/>
    <property type="project" value="TreeGrafter"/>
</dbReference>
<accession>A0A5N6TZN1</accession>
<dbReference type="GO" id="GO:0005737">
    <property type="term" value="C:cytoplasm"/>
    <property type="evidence" value="ECO:0007669"/>
    <property type="project" value="TreeGrafter"/>
</dbReference>
<dbReference type="InterPro" id="IPR004046">
    <property type="entry name" value="GST_C"/>
</dbReference>
<proteinExistence type="inferred from homology"/>
<organism evidence="5 6">
    <name type="scientific">Aspergillus avenaceus</name>
    <dbReference type="NCBI Taxonomy" id="36643"/>
    <lineage>
        <taxon>Eukaryota</taxon>
        <taxon>Fungi</taxon>
        <taxon>Dikarya</taxon>
        <taxon>Ascomycota</taxon>
        <taxon>Pezizomycotina</taxon>
        <taxon>Eurotiomycetes</taxon>
        <taxon>Eurotiomycetidae</taxon>
        <taxon>Eurotiales</taxon>
        <taxon>Aspergillaceae</taxon>
        <taxon>Aspergillus</taxon>
        <taxon>Aspergillus subgen. Circumdati</taxon>
    </lineage>
</organism>
<dbReference type="InterPro" id="IPR004045">
    <property type="entry name" value="Glutathione_S-Trfase_N"/>
</dbReference>
<comment type="similarity">
    <text evidence="1 2">Belongs to the GST superfamily.</text>
</comment>
<dbReference type="Pfam" id="PF00043">
    <property type="entry name" value="GST_C"/>
    <property type="match status" value="1"/>
</dbReference>